<organism evidence="6 7">
    <name type="scientific">Adhaeribacter arboris</name>
    <dbReference type="NCBI Taxonomy" id="2072846"/>
    <lineage>
        <taxon>Bacteria</taxon>
        <taxon>Pseudomonadati</taxon>
        <taxon>Bacteroidota</taxon>
        <taxon>Cytophagia</taxon>
        <taxon>Cytophagales</taxon>
        <taxon>Hymenobacteraceae</taxon>
        <taxon>Adhaeribacter</taxon>
    </lineage>
</organism>
<dbReference type="Proteomes" id="UP000240357">
    <property type="component" value="Unassembled WGS sequence"/>
</dbReference>
<evidence type="ECO:0000256" key="4">
    <source>
        <dbReference type="PROSITE-ProRule" id="PRU00473"/>
    </source>
</evidence>
<evidence type="ECO:0000259" key="5">
    <source>
        <dbReference type="PROSITE" id="PS51123"/>
    </source>
</evidence>
<dbReference type="GO" id="GO:0009279">
    <property type="term" value="C:cell outer membrane"/>
    <property type="evidence" value="ECO:0007669"/>
    <property type="project" value="UniProtKB-SubCell"/>
</dbReference>
<evidence type="ECO:0000313" key="7">
    <source>
        <dbReference type="Proteomes" id="UP000240357"/>
    </source>
</evidence>
<proteinExistence type="predicted"/>
<sequence>MALKELKNKELKVDVITKLEYDFAQAAIRDAYYTDLDQLARTIVNEKYALSLRGHADSIGSYVGNWKLSDKRAMEVKEYLVSKGVEENRIVTTPYGSTVPIATNKTAEGRQKNRRVEVKLRKLNE</sequence>
<dbReference type="InterPro" id="IPR006664">
    <property type="entry name" value="OMP_bac"/>
</dbReference>
<dbReference type="PROSITE" id="PS51123">
    <property type="entry name" value="OMPA_2"/>
    <property type="match status" value="1"/>
</dbReference>
<dbReference type="SUPFAM" id="SSF103088">
    <property type="entry name" value="OmpA-like"/>
    <property type="match status" value="1"/>
</dbReference>
<comment type="caution">
    <text evidence="6">The sequence shown here is derived from an EMBL/GenBank/DDBJ whole genome shotgun (WGS) entry which is preliminary data.</text>
</comment>
<dbReference type="PANTHER" id="PTHR30329">
    <property type="entry name" value="STATOR ELEMENT OF FLAGELLAR MOTOR COMPLEX"/>
    <property type="match status" value="1"/>
</dbReference>
<dbReference type="InterPro" id="IPR006665">
    <property type="entry name" value="OmpA-like"/>
</dbReference>
<accession>A0A2T2YPT4</accession>
<dbReference type="EMBL" id="PYFT01000001">
    <property type="protein sequence ID" value="PSR57496.1"/>
    <property type="molecule type" value="Genomic_DNA"/>
</dbReference>
<keyword evidence="3" id="KW-0998">Cell outer membrane</keyword>
<dbReference type="AlphaFoldDB" id="A0A2T2YPT4"/>
<dbReference type="InterPro" id="IPR050330">
    <property type="entry name" value="Bact_OuterMem_StrucFunc"/>
</dbReference>
<evidence type="ECO:0000256" key="2">
    <source>
        <dbReference type="ARBA" id="ARBA00023136"/>
    </source>
</evidence>
<keyword evidence="7" id="KW-1185">Reference proteome</keyword>
<dbReference type="PANTHER" id="PTHR30329:SF21">
    <property type="entry name" value="LIPOPROTEIN YIAD-RELATED"/>
    <property type="match status" value="1"/>
</dbReference>
<evidence type="ECO:0000313" key="6">
    <source>
        <dbReference type="EMBL" id="PSR57496.1"/>
    </source>
</evidence>
<keyword evidence="2 4" id="KW-0472">Membrane</keyword>
<dbReference type="OrthoDB" id="868723at2"/>
<dbReference type="Pfam" id="PF00691">
    <property type="entry name" value="OmpA"/>
    <property type="match status" value="1"/>
</dbReference>
<evidence type="ECO:0000256" key="1">
    <source>
        <dbReference type="ARBA" id="ARBA00004442"/>
    </source>
</evidence>
<dbReference type="CDD" id="cd07185">
    <property type="entry name" value="OmpA_C-like"/>
    <property type="match status" value="1"/>
</dbReference>
<evidence type="ECO:0000256" key="3">
    <source>
        <dbReference type="ARBA" id="ARBA00023237"/>
    </source>
</evidence>
<reference evidence="6 7" key="1">
    <citation type="submission" date="2018-03" db="EMBL/GenBank/DDBJ databases">
        <title>Adhaeribacter sp. HMF7605 Genome sequencing and assembly.</title>
        <authorList>
            <person name="Kang H."/>
            <person name="Kang J."/>
            <person name="Cha I."/>
            <person name="Kim H."/>
            <person name="Joh K."/>
        </authorList>
    </citation>
    <scope>NUCLEOTIDE SEQUENCE [LARGE SCALE GENOMIC DNA]</scope>
    <source>
        <strain evidence="6 7">HMF7605</strain>
    </source>
</reference>
<name>A0A2T2YPT4_9BACT</name>
<comment type="subcellular location">
    <subcellularLocation>
        <location evidence="1">Cell outer membrane</location>
    </subcellularLocation>
</comment>
<dbReference type="InterPro" id="IPR036737">
    <property type="entry name" value="OmpA-like_sf"/>
</dbReference>
<feature type="domain" description="OmpA-like" evidence="5">
    <location>
        <begin position="8"/>
        <end position="124"/>
    </location>
</feature>
<dbReference type="Gene3D" id="3.30.1330.60">
    <property type="entry name" value="OmpA-like domain"/>
    <property type="match status" value="1"/>
</dbReference>
<dbReference type="PRINTS" id="PR01023">
    <property type="entry name" value="NAFLGMOTY"/>
</dbReference>
<protein>
    <submittedName>
        <fullName evidence="6">OmpA family protein</fullName>
    </submittedName>
</protein>
<gene>
    <name evidence="6" type="ORF">AHMF7605_28255</name>
</gene>
<dbReference type="PRINTS" id="PR01021">
    <property type="entry name" value="OMPADOMAIN"/>
</dbReference>